<reference evidence="3 4" key="1">
    <citation type="submission" date="2020-03" db="EMBL/GenBank/DDBJ databases">
        <title>Whole genome sequencing of clinical and environmental type strains of Ochrobactrum.</title>
        <authorList>
            <person name="Dharne M."/>
        </authorList>
    </citation>
    <scope>NUCLEOTIDE SEQUENCE [LARGE SCALE GENOMIC DNA]</scope>
    <source>
        <strain evidence="3 4">CIP 109452</strain>
    </source>
</reference>
<dbReference type="EMBL" id="JAAVLN010000003">
    <property type="protein sequence ID" value="NKC05003.1"/>
    <property type="molecule type" value="Genomic_DNA"/>
</dbReference>
<dbReference type="InterPro" id="IPR050300">
    <property type="entry name" value="GDXG_lipolytic_enzyme"/>
</dbReference>
<dbReference type="Gene3D" id="3.40.50.1820">
    <property type="entry name" value="alpha/beta hydrolase"/>
    <property type="match status" value="1"/>
</dbReference>
<evidence type="ECO:0000259" key="2">
    <source>
        <dbReference type="Pfam" id="PF07859"/>
    </source>
</evidence>
<dbReference type="Pfam" id="PF07859">
    <property type="entry name" value="Abhydrolase_3"/>
    <property type="match status" value="1"/>
</dbReference>
<dbReference type="GO" id="GO:0016787">
    <property type="term" value="F:hydrolase activity"/>
    <property type="evidence" value="ECO:0007669"/>
    <property type="project" value="UniProtKB-KW"/>
</dbReference>
<protein>
    <submittedName>
        <fullName evidence="3">Alpha/beta hydrolase</fullName>
    </submittedName>
</protein>
<keyword evidence="1 3" id="KW-0378">Hydrolase</keyword>
<dbReference type="PANTHER" id="PTHR48081">
    <property type="entry name" value="AB HYDROLASE SUPERFAMILY PROTEIN C4A8.06C"/>
    <property type="match status" value="1"/>
</dbReference>
<dbReference type="Proteomes" id="UP000704467">
    <property type="component" value="Unassembled WGS sequence"/>
</dbReference>
<feature type="domain" description="Alpha/beta hydrolase fold-3" evidence="2">
    <location>
        <begin position="55"/>
        <end position="174"/>
    </location>
</feature>
<name>A0ABX1DRA3_9HYPH</name>
<evidence type="ECO:0000313" key="4">
    <source>
        <dbReference type="Proteomes" id="UP000704467"/>
    </source>
</evidence>
<evidence type="ECO:0000256" key="1">
    <source>
        <dbReference type="ARBA" id="ARBA00022801"/>
    </source>
</evidence>
<keyword evidence="4" id="KW-1185">Reference proteome</keyword>
<dbReference type="InterPro" id="IPR029058">
    <property type="entry name" value="AB_hydrolase_fold"/>
</dbReference>
<evidence type="ECO:0000313" key="3">
    <source>
        <dbReference type="EMBL" id="NKC05003.1"/>
    </source>
</evidence>
<accession>A0ABX1DRA3</accession>
<dbReference type="InterPro" id="IPR013094">
    <property type="entry name" value="AB_hydrolase_3"/>
</dbReference>
<organism evidence="3 4">
    <name type="scientific">Brucella haematophila</name>
    <dbReference type="NCBI Taxonomy" id="419474"/>
    <lineage>
        <taxon>Bacteria</taxon>
        <taxon>Pseudomonadati</taxon>
        <taxon>Pseudomonadota</taxon>
        <taxon>Alphaproteobacteria</taxon>
        <taxon>Hyphomicrobiales</taxon>
        <taxon>Brucellaceae</taxon>
        <taxon>Brucella/Ochrobactrum group</taxon>
        <taxon>Brucella</taxon>
    </lineage>
</organism>
<dbReference type="SUPFAM" id="SSF53474">
    <property type="entry name" value="alpha/beta-Hydrolases"/>
    <property type="match status" value="1"/>
</dbReference>
<sequence>MTHQYTTPPAENLTVVNVDVEADGRRIPVRIYQNNASKPTSTSAGQSDEKAPGVLFFIHGGGHLSGSVNVYDPVARHLAVSTGNTVIAVDYRRAPENPFPAGLDDARAVLLQAYHLLDQQNIPYQHQLTLVGDSGGGAFSATLTAEMQTSQPDLINRLVLIYPSLDYTLSWPSVKRERHRETAG</sequence>
<comment type="caution">
    <text evidence="3">The sequence shown here is derived from an EMBL/GenBank/DDBJ whole genome shotgun (WGS) entry which is preliminary data.</text>
</comment>
<gene>
    <name evidence="3" type="ORF">HED55_22985</name>
</gene>
<proteinExistence type="predicted"/>